<evidence type="ECO:0000256" key="5">
    <source>
        <dbReference type="SAM" id="Phobius"/>
    </source>
</evidence>
<feature type="transmembrane region" description="Helical" evidence="5">
    <location>
        <begin position="438"/>
        <end position="454"/>
    </location>
</feature>
<feature type="transmembrane region" description="Helical" evidence="5">
    <location>
        <begin position="364"/>
        <end position="386"/>
    </location>
</feature>
<dbReference type="GO" id="GO:0016020">
    <property type="term" value="C:membrane"/>
    <property type="evidence" value="ECO:0007669"/>
    <property type="project" value="UniProtKB-SubCell"/>
</dbReference>
<sequence length="488" mass="52041">MADKLNIGIKDNPNFRKEAGIFSLIAFSLGNIIGSGILLLPAVTASLTGPLSPIVWLVGGVLLLPVVIVYSKLANIFPFVGSKIRFINVTHGKVMASSVGWLYLIGTLLTIPIEAEATANYLSYVFPSIMYKGYPTPLGYLIEGVIVILIYSLVYLGIKGLSISVNTITYAKLGILALYILAVGFLDFHVSNLTMNFSPSFSNFFYAIALTMFAYGGFRSAMVYAGESKSNTGKAIMIAFIISMIIYTLVPLIFIASLSSSVLSAGWSSLGKMSAPLAESAIIAGIPALGALFILDGVISPSGASLIGAGDMIRYSYALTKSGSFPKALGKVDPKRGIPVLPVMLFGVFSLLTLFLSSTFEQSIGYLVATRILAYSTGPVSLFVISNDNKNKLLSFGSFLITGLIFSFVGFPKTLFGTMVILLSIIAMLPFSKNYIPALWYLGFSGVVTLITLISLPTLLSLPIVIITSAAFFYLATKTARGDGEVDV</sequence>
<feature type="transmembrane region" description="Helical" evidence="5">
    <location>
        <begin position="94"/>
        <end position="113"/>
    </location>
</feature>
<feature type="transmembrane region" description="Helical" evidence="5">
    <location>
        <begin position="277"/>
        <end position="295"/>
    </location>
</feature>
<evidence type="ECO:0008006" key="8">
    <source>
        <dbReference type="Google" id="ProtNLM"/>
    </source>
</evidence>
<feature type="transmembrane region" description="Helical" evidence="5">
    <location>
        <begin position="54"/>
        <end position="73"/>
    </location>
</feature>
<evidence type="ECO:0000313" key="6">
    <source>
        <dbReference type="EMBL" id="AWR93689.1"/>
    </source>
</evidence>
<feature type="transmembrane region" description="Helical" evidence="5">
    <location>
        <begin position="21"/>
        <end position="42"/>
    </location>
</feature>
<keyword evidence="7" id="KW-1185">Reference proteome</keyword>
<dbReference type="AlphaFoldDB" id="A0A2U9ICF0"/>
<keyword evidence="3 5" id="KW-1133">Transmembrane helix</keyword>
<keyword evidence="2 5" id="KW-0812">Transmembrane</keyword>
<dbReference type="PANTHER" id="PTHR47547:SF1">
    <property type="entry name" value="ASPARTATE-PROTON SYMPORTER"/>
    <property type="match status" value="1"/>
</dbReference>
<keyword evidence="4 5" id="KW-0472">Membrane</keyword>
<feature type="transmembrane region" description="Helical" evidence="5">
    <location>
        <begin position="415"/>
        <end position="431"/>
    </location>
</feature>
<dbReference type="PIRSF" id="PIRSF006060">
    <property type="entry name" value="AA_transporter"/>
    <property type="match status" value="1"/>
</dbReference>
<feature type="transmembrane region" description="Helical" evidence="5">
    <location>
        <begin position="236"/>
        <end position="257"/>
    </location>
</feature>
<feature type="transmembrane region" description="Helical" evidence="5">
    <location>
        <begin position="138"/>
        <end position="158"/>
    </location>
</feature>
<organism evidence="6 7">
    <name type="scientific">Acidianus brierleyi</name>
    <dbReference type="NCBI Taxonomy" id="41673"/>
    <lineage>
        <taxon>Archaea</taxon>
        <taxon>Thermoproteota</taxon>
        <taxon>Thermoprotei</taxon>
        <taxon>Sulfolobales</taxon>
        <taxon>Sulfolobaceae</taxon>
        <taxon>Acidianus</taxon>
    </lineage>
</organism>
<evidence type="ECO:0000256" key="4">
    <source>
        <dbReference type="ARBA" id="ARBA00023136"/>
    </source>
</evidence>
<feature type="transmembrane region" description="Helical" evidence="5">
    <location>
        <begin position="393"/>
        <end position="409"/>
    </location>
</feature>
<proteinExistence type="predicted"/>
<dbReference type="InterPro" id="IPR002293">
    <property type="entry name" value="AA/rel_permease1"/>
</dbReference>
<name>A0A2U9ICF0_9CREN</name>
<feature type="transmembrane region" description="Helical" evidence="5">
    <location>
        <begin position="203"/>
        <end position="224"/>
    </location>
</feature>
<dbReference type="Proteomes" id="UP000248044">
    <property type="component" value="Chromosome"/>
</dbReference>
<dbReference type="PANTHER" id="PTHR47547">
    <property type="match status" value="1"/>
</dbReference>
<dbReference type="KEGG" id="abri:DFR85_02715"/>
<dbReference type="GO" id="GO:0022857">
    <property type="term" value="F:transmembrane transporter activity"/>
    <property type="evidence" value="ECO:0007669"/>
    <property type="project" value="InterPro"/>
</dbReference>
<evidence type="ECO:0000256" key="2">
    <source>
        <dbReference type="ARBA" id="ARBA00022692"/>
    </source>
</evidence>
<comment type="subcellular location">
    <subcellularLocation>
        <location evidence="1">Membrane</location>
        <topology evidence="1">Multi-pass membrane protein</topology>
    </subcellularLocation>
</comment>
<feature type="transmembrane region" description="Helical" evidence="5">
    <location>
        <begin position="170"/>
        <end position="191"/>
    </location>
</feature>
<dbReference type="InterPro" id="IPR052962">
    <property type="entry name" value="AA_Transporter_AGT"/>
</dbReference>
<evidence type="ECO:0000256" key="3">
    <source>
        <dbReference type="ARBA" id="ARBA00022989"/>
    </source>
</evidence>
<feature type="transmembrane region" description="Helical" evidence="5">
    <location>
        <begin position="460"/>
        <end position="477"/>
    </location>
</feature>
<dbReference type="EMBL" id="CP029289">
    <property type="protein sequence ID" value="AWR93689.1"/>
    <property type="molecule type" value="Genomic_DNA"/>
</dbReference>
<feature type="transmembrane region" description="Helical" evidence="5">
    <location>
        <begin position="337"/>
        <end position="358"/>
    </location>
</feature>
<dbReference type="GeneID" id="36831033"/>
<protein>
    <recommendedName>
        <fullName evidence="8">Amino acid permease</fullName>
    </recommendedName>
</protein>
<dbReference type="Gene3D" id="1.20.1740.10">
    <property type="entry name" value="Amino acid/polyamine transporter I"/>
    <property type="match status" value="1"/>
</dbReference>
<evidence type="ECO:0000313" key="7">
    <source>
        <dbReference type="Proteomes" id="UP000248044"/>
    </source>
</evidence>
<evidence type="ECO:0000256" key="1">
    <source>
        <dbReference type="ARBA" id="ARBA00004141"/>
    </source>
</evidence>
<reference evidence="6 7" key="1">
    <citation type="submission" date="2018-05" db="EMBL/GenBank/DDBJ databases">
        <title>Complete Genome Sequences of Extremely Thermoacidophilic, Metal-Mobilizing Type-Strain Members of the Archaeal Family Sulfolobaceae: Acidianus brierleyi DSM-1651T, Acidianus sulfidivorans DSM-18786T, Metallosphaera hakonensis DSM-7519T, and Metallosphaera prunae DSM-10039T.</title>
        <authorList>
            <person name="Counts J.A."/>
            <person name="Kelly R.M."/>
        </authorList>
    </citation>
    <scope>NUCLEOTIDE SEQUENCE [LARGE SCALE GENOMIC DNA]</scope>
    <source>
        <strain evidence="6 7">DSM 1651</strain>
    </source>
</reference>
<dbReference type="OrthoDB" id="43026at2157"/>
<accession>A0A2U9ICF0</accession>
<dbReference type="Pfam" id="PF13520">
    <property type="entry name" value="AA_permease_2"/>
    <property type="match status" value="1"/>
</dbReference>
<gene>
    <name evidence="6" type="ORF">DFR85_02715</name>
</gene>
<dbReference type="RefSeq" id="WP_110269573.1">
    <property type="nucleotide sequence ID" value="NZ_CP029289.2"/>
</dbReference>